<dbReference type="GO" id="GO:0070180">
    <property type="term" value="F:large ribosomal subunit rRNA binding"/>
    <property type="evidence" value="ECO:0007669"/>
    <property type="project" value="UniProtKB-UniRule"/>
</dbReference>
<comment type="caution">
    <text evidence="6">The sequence shown here is derived from an EMBL/GenBank/DDBJ whole genome shotgun (WGS) entry which is preliminary data.</text>
</comment>
<organism evidence="6 7">
    <name type="scientific">Candidatus Portnoybacteria bacterium CG10_big_fil_rev_8_21_14_0_10_36_7</name>
    <dbReference type="NCBI Taxonomy" id="1974812"/>
    <lineage>
        <taxon>Bacteria</taxon>
        <taxon>Candidatus Portnoyibacteriota</taxon>
    </lineage>
</organism>
<comment type="function">
    <text evidence="5">Forms part of the ribosomal stalk, playing a central role in the interaction of the ribosome with GTP-bound translation factors.</text>
</comment>
<dbReference type="Pfam" id="PF00466">
    <property type="entry name" value="Ribosomal_L10"/>
    <property type="match status" value="1"/>
</dbReference>
<proteinExistence type="inferred from homology"/>
<dbReference type="Gene3D" id="6.10.250.290">
    <property type="match status" value="1"/>
</dbReference>
<evidence type="ECO:0000313" key="6">
    <source>
        <dbReference type="EMBL" id="PJE58037.1"/>
    </source>
</evidence>
<dbReference type="AlphaFoldDB" id="A0A2M8KDP0"/>
<dbReference type="InterPro" id="IPR022973">
    <property type="entry name" value="Ribosomal_uL10_bac"/>
</dbReference>
<keyword evidence="5" id="KW-0694">RNA-binding</keyword>
<dbReference type="CDD" id="cd05797">
    <property type="entry name" value="Ribosomal_L10"/>
    <property type="match status" value="1"/>
</dbReference>
<protein>
    <recommendedName>
        <fullName evidence="4 5">Large ribosomal subunit protein uL10</fullName>
    </recommendedName>
</protein>
<comment type="subunit">
    <text evidence="5">Part of the ribosomal stalk of the 50S ribosomal subunit. The N-terminus interacts with L11 and the large rRNA to form the base of the stalk. The C-terminus forms an elongated spine to which L12 dimers bind in a sequential fashion forming a multimeric L10(L12)X complex.</text>
</comment>
<evidence type="ECO:0000256" key="4">
    <source>
        <dbReference type="ARBA" id="ARBA00035202"/>
    </source>
</evidence>
<name>A0A2M8KDP0_9BACT</name>
<sequence>MDSRSSAEDDFYFIHMLTKQQKQELVKDLTDKFSKQKSVVFTDYTDTKVNDLQVLRRDLKKGGVDYQVAKKTLMQIAVKNAGINDIDIIKMPGQIGVGFGFEDEVSAAKILAEFSKKNKTLKILGGLLGANYLEATRVQALAQLPNLDGMRAQFVGVLAGPVRNFVSVLNANLRNFVGVLDQIKNTK</sequence>
<dbReference type="NCBIfam" id="NF000955">
    <property type="entry name" value="PRK00099.1-1"/>
    <property type="match status" value="1"/>
</dbReference>
<gene>
    <name evidence="5 6" type="primary">rplJ</name>
    <name evidence="6" type="ORF">COU81_02885</name>
</gene>
<reference evidence="7" key="1">
    <citation type="submission" date="2017-09" db="EMBL/GenBank/DDBJ databases">
        <title>Depth-based differentiation of microbial function through sediment-hosted aquifers and enrichment of novel symbionts in the deep terrestrial subsurface.</title>
        <authorList>
            <person name="Probst A.J."/>
            <person name="Ladd B."/>
            <person name="Jarett J.K."/>
            <person name="Geller-Mcgrath D.E."/>
            <person name="Sieber C.M.K."/>
            <person name="Emerson J.B."/>
            <person name="Anantharaman K."/>
            <person name="Thomas B.C."/>
            <person name="Malmstrom R."/>
            <person name="Stieglmeier M."/>
            <person name="Klingl A."/>
            <person name="Woyke T."/>
            <person name="Ryan C.M."/>
            <person name="Banfield J.F."/>
        </authorList>
    </citation>
    <scope>NUCLEOTIDE SEQUENCE [LARGE SCALE GENOMIC DNA]</scope>
</reference>
<dbReference type="Gene3D" id="3.30.70.1730">
    <property type="match status" value="1"/>
</dbReference>
<dbReference type="GO" id="GO:1990904">
    <property type="term" value="C:ribonucleoprotein complex"/>
    <property type="evidence" value="ECO:0007669"/>
    <property type="project" value="UniProtKB-KW"/>
</dbReference>
<dbReference type="HAMAP" id="MF_00362">
    <property type="entry name" value="Ribosomal_uL10"/>
    <property type="match status" value="1"/>
</dbReference>
<keyword evidence="3 5" id="KW-0687">Ribonucleoprotein</keyword>
<dbReference type="Proteomes" id="UP000231450">
    <property type="component" value="Unassembled WGS sequence"/>
</dbReference>
<keyword evidence="2 5" id="KW-0689">Ribosomal protein</keyword>
<dbReference type="InterPro" id="IPR047865">
    <property type="entry name" value="Ribosomal_uL10_bac_type"/>
</dbReference>
<dbReference type="GO" id="GO:0006412">
    <property type="term" value="P:translation"/>
    <property type="evidence" value="ECO:0007669"/>
    <property type="project" value="UniProtKB-UniRule"/>
</dbReference>
<comment type="similarity">
    <text evidence="1 5">Belongs to the universal ribosomal protein uL10 family.</text>
</comment>
<dbReference type="PANTHER" id="PTHR11560">
    <property type="entry name" value="39S RIBOSOMAL PROTEIN L10, MITOCHONDRIAL"/>
    <property type="match status" value="1"/>
</dbReference>
<accession>A0A2M8KDP0</accession>
<evidence type="ECO:0000256" key="2">
    <source>
        <dbReference type="ARBA" id="ARBA00022980"/>
    </source>
</evidence>
<dbReference type="SUPFAM" id="SSF160369">
    <property type="entry name" value="Ribosomal protein L10-like"/>
    <property type="match status" value="1"/>
</dbReference>
<dbReference type="InterPro" id="IPR001790">
    <property type="entry name" value="Ribosomal_uL10"/>
</dbReference>
<evidence type="ECO:0000256" key="3">
    <source>
        <dbReference type="ARBA" id="ARBA00023274"/>
    </source>
</evidence>
<dbReference type="GO" id="GO:0005840">
    <property type="term" value="C:ribosome"/>
    <property type="evidence" value="ECO:0007669"/>
    <property type="project" value="UniProtKB-KW"/>
</dbReference>
<evidence type="ECO:0000256" key="1">
    <source>
        <dbReference type="ARBA" id="ARBA00008889"/>
    </source>
</evidence>
<evidence type="ECO:0000313" key="7">
    <source>
        <dbReference type="Proteomes" id="UP000231450"/>
    </source>
</evidence>
<keyword evidence="5" id="KW-0699">rRNA-binding</keyword>
<dbReference type="EMBL" id="PFDW01000061">
    <property type="protein sequence ID" value="PJE58037.1"/>
    <property type="molecule type" value="Genomic_DNA"/>
</dbReference>
<evidence type="ECO:0000256" key="5">
    <source>
        <dbReference type="HAMAP-Rule" id="MF_00362"/>
    </source>
</evidence>
<dbReference type="InterPro" id="IPR043141">
    <property type="entry name" value="Ribosomal_uL10-like_sf"/>
</dbReference>